<evidence type="ECO:0008006" key="4">
    <source>
        <dbReference type="Google" id="ProtNLM"/>
    </source>
</evidence>
<evidence type="ECO:0000313" key="3">
    <source>
        <dbReference type="Proteomes" id="UP000219048"/>
    </source>
</evidence>
<protein>
    <recommendedName>
        <fullName evidence="4">DUF3098 domain-containing protein</fullName>
    </recommendedName>
</protein>
<gene>
    <name evidence="2" type="ORF">SAMN06265377_3396</name>
</gene>
<evidence type="ECO:0000313" key="2">
    <source>
        <dbReference type="EMBL" id="SNZ01554.1"/>
    </source>
</evidence>
<name>A0A285MWJ8_9FLAO</name>
<dbReference type="RefSeq" id="WP_097046999.1">
    <property type="nucleotide sequence ID" value="NZ_OBEH01000006.1"/>
</dbReference>
<keyword evidence="1" id="KW-0812">Transmembrane</keyword>
<dbReference type="OrthoDB" id="1447438at2"/>
<dbReference type="EMBL" id="OBEH01000006">
    <property type="protein sequence ID" value="SNZ01554.1"/>
    <property type="molecule type" value="Genomic_DNA"/>
</dbReference>
<organism evidence="2 3">
    <name type="scientific">Flagellimonas pacifica</name>
    <dbReference type="NCBI Taxonomy" id="1247520"/>
    <lineage>
        <taxon>Bacteria</taxon>
        <taxon>Pseudomonadati</taxon>
        <taxon>Bacteroidota</taxon>
        <taxon>Flavobacteriia</taxon>
        <taxon>Flavobacteriales</taxon>
        <taxon>Flavobacteriaceae</taxon>
        <taxon>Flagellimonas</taxon>
    </lineage>
</organism>
<evidence type="ECO:0000256" key="1">
    <source>
        <dbReference type="SAM" id="Phobius"/>
    </source>
</evidence>
<proteinExistence type="predicted"/>
<accession>A0A285MWJ8</accession>
<reference evidence="3" key="1">
    <citation type="submission" date="2017-09" db="EMBL/GenBank/DDBJ databases">
        <authorList>
            <person name="Varghese N."/>
            <person name="Submissions S."/>
        </authorList>
    </citation>
    <scope>NUCLEOTIDE SEQUENCE [LARGE SCALE GENOMIC DNA]</scope>
    <source>
        <strain evidence="3">DSM 25885</strain>
    </source>
</reference>
<dbReference type="AlphaFoldDB" id="A0A285MWJ8"/>
<sequence length="69" mass="8055">MKKLNKAQKVILCMGILGMAIGVLGKWNHWDIDYFPFFYTGSMLAWVAFLKTEKDCCFRPVKNKVRQKP</sequence>
<keyword evidence="1" id="KW-0472">Membrane</keyword>
<keyword evidence="1" id="KW-1133">Transmembrane helix</keyword>
<keyword evidence="3" id="KW-1185">Reference proteome</keyword>
<dbReference type="Proteomes" id="UP000219048">
    <property type="component" value="Unassembled WGS sequence"/>
</dbReference>
<feature type="transmembrane region" description="Helical" evidence="1">
    <location>
        <begin position="35"/>
        <end position="52"/>
    </location>
</feature>